<dbReference type="Proteomes" id="UP000789739">
    <property type="component" value="Unassembled WGS sequence"/>
</dbReference>
<comment type="caution">
    <text evidence="7">The sequence shown here is derived from an EMBL/GenBank/DDBJ whole genome shotgun (WGS) entry which is preliminary data.</text>
</comment>
<dbReference type="GO" id="GO:0005524">
    <property type="term" value="F:ATP binding"/>
    <property type="evidence" value="ECO:0007669"/>
    <property type="project" value="InterPro"/>
</dbReference>
<dbReference type="Gene3D" id="3.20.180.20">
    <property type="entry name" value="Dynein heavy chain, N-terminal domain 2"/>
    <property type="match status" value="1"/>
</dbReference>
<dbReference type="GO" id="GO:0005858">
    <property type="term" value="C:axonemal dynein complex"/>
    <property type="evidence" value="ECO:0007669"/>
    <property type="project" value="TreeGrafter"/>
</dbReference>
<reference evidence="7" key="1">
    <citation type="submission" date="2021-06" db="EMBL/GenBank/DDBJ databases">
        <authorList>
            <person name="Kallberg Y."/>
            <person name="Tangrot J."/>
            <person name="Rosling A."/>
        </authorList>
    </citation>
    <scope>NUCLEOTIDE SEQUENCE</scope>
    <source>
        <strain evidence="7">BR232B</strain>
    </source>
</reference>
<feature type="domain" description="Dynein heavy chain hydrolytic ATP-binding dynein motor region" evidence="5">
    <location>
        <begin position="176"/>
        <end position="220"/>
    </location>
</feature>
<dbReference type="SUPFAM" id="SSF52540">
    <property type="entry name" value="P-loop containing nucleoside triphosphate hydrolases"/>
    <property type="match status" value="1"/>
</dbReference>
<evidence type="ECO:0000259" key="4">
    <source>
        <dbReference type="Pfam" id="PF08393"/>
    </source>
</evidence>
<dbReference type="InterPro" id="IPR027417">
    <property type="entry name" value="P-loop_NTPase"/>
</dbReference>
<dbReference type="InterPro" id="IPR054354">
    <property type="entry name" value="DYNC2H1-like_lid"/>
</dbReference>
<name>A0A9N8W4C6_9GLOM</name>
<feature type="domain" description="Dynein heavy chain hydrolytic ATP-binding dynein motor region" evidence="5">
    <location>
        <begin position="221"/>
        <end position="312"/>
    </location>
</feature>
<dbReference type="InterPro" id="IPR042228">
    <property type="entry name" value="Dynein_linker_3"/>
</dbReference>
<evidence type="ECO:0000313" key="7">
    <source>
        <dbReference type="EMBL" id="CAG8473200.1"/>
    </source>
</evidence>
<dbReference type="InterPro" id="IPR013602">
    <property type="entry name" value="Dynein_heavy_linker"/>
</dbReference>
<dbReference type="InterPro" id="IPR026983">
    <property type="entry name" value="DHC"/>
</dbReference>
<dbReference type="FunFam" id="3.20.180.20:FF:000002">
    <property type="entry name" value="Cytoplasmic dynein heavy chain 1"/>
    <property type="match status" value="1"/>
</dbReference>
<sequence length="667" mass="76613">MHTYPRFYFVGDEDLLEIISNSKDVVRIQKHFKKMFAGVSNIILTEDNTMISGMASREGEEVYFKNPISIKENPKINDWLTMIEKEMKVSLALLLADAVPEMNTFYLADELDTALTTMSEGDQNDQTPINDAIGYVLRGLEVLADTVLQDLPPTKRKKCEHLITELVHQLLLWIRIPNRLVQTPLTDRCHLTLTQALEGRLGGSPFGPADTGKIESVKALVGAWGCFDEFNRLEERILSAVSQQVQIIQLGLKVAKDNPNTEIEIVGKSLKVNTNTGIFITMNPGYAGRSNLPDNLKKLFRSIAMTKPDRELNAGNLKCERLHNLRKMIQEGTKTEDEHQKLSEPVTEQEILIQSIRETIVPKLSGCGRLPWSRICTSRLEKLKEEIIKVCGERRLIDGKLWTEKVLQLYQIQNIHHGLMVVVLANQWFGNALERVQDSLYGTLDQTTREWTDRLFTHILRKIIDNVRGESSKRHWIIFDGDVDPEWVENLNSVLGDNRLLTLPNGERLSLPGNVRIIFEVEMFKYATLATIYGTFSRAMLKVVPSLRAYAEPLTAAMVDLYLMSQKRFTPDIQAHYIYSPPLRLFQDRFVTEERKWTDDNIDSIAIKHFPSLNQDEALGRPILFSNWLSKYYIPVDCEEPRDYIKARLKVFYEEELDVQFSSRRRT</sequence>
<gene>
    <name evidence="7" type="ORF">PBRASI_LOCUS1178</name>
</gene>
<evidence type="ECO:0000256" key="3">
    <source>
        <dbReference type="ARBA" id="ARBA00033439"/>
    </source>
</evidence>
<feature type="domain" description="Dynein heavy chain linker" evidence="4">
    <location>
        <begin position="3"/>
        <end position="97"/>
    </location>
</feature>
<protein>
    <recommendedName>
        <fullName evidence="2">Dynein heavy chain, cytoplasmic</fullName>
    </recommendedName>
    <alternativeName>
        <fullName evidence="3">Dynein heavy chain, cytosolic</fullName>
    </alternativeName>
</protein>
<feature type="domain" description="Dynein 2 heavy chain 1 cytoplasmic ATPase lid" evidence="6">
    <location>
        <begin position="536"/>
        <end position="581"/>
    </location>
</feature>
<keyword evidence="8" id="KW-1185">Reference proteome</keyword>
<dbReference type="Pfam" id="PF12774">
    <property type="entry name" value="AAA_6"/>
    <property type="match status" value="2"/>
</dbReference>
<dbReference type="GO" id="GO:0045505">
    <property type="term" value="F:dynein intermediate chain binding"/>
    <property type="evidence" value="ECO:0007669"/>
    <property type="project" value="InterPro"/>
</dbReference>
<dbReference type="PANTHER" id="PTHR46532:SF4">
    <property type="entry name" value="AAA+ ATPASE DOMAIN-CONTAINING PROTEIN"/>
    <property type="match status" value="1"/>
</dbReference>
<evidence type="ECO:0000313" key="8">
    <source>
        <dbReference type="Proteomes" id="UP000789739"/>
    </source>
</evidence>
<evidence type="ECO:0000256" key="1">
    <source>
        <dbReference type="ARBA" id="ARBA00008887"/>
    </source>
</evidence>
<organism evidence="7 8">
    <name type="scientific">Paraglomus brasilianum</name>
    <dbReference type="NCBI Taxonomy" id="144538"/>
    <lineage>
        <taxon>Eukaryota</taxon>
        <taxon>Fungi</taxon>
        <taxon>Fungi incertae sedis</taxon>
        <taxon>Mucoromycota</taxon>
        <taxon>Glomeromycotina</taxon>
        <taxon>Glomeromycetes</taxon>
        <taxon>Paraglomerales</taxon>
        <taxon>Paraglomeraceae</taxon>
        <taxon>Paraglomus</taxon>
    </lineage>
</organism>
<proteinExistence type="inferred from homology"/>
<evidence type="ECO:0000259" key="6">
    <source>
        <dbReference type="Pfam" id="PF22597"/>
    </source>
</evidence>
<dbReference type="InterPro" id="IPR035699">
    <property type="entry name" value="AAA_6"/>
</dbReference>
<dbReference type="GO" id="GO:0051959">
    <property type="term" value="F:dynein light intermediate chain binding"/>
    <property type="evidence" value="ECO:0007669"/>
    <property type="project" value="InterPro"/>
</dbReference>
<evidence type="ECO:0000256" key="2">
    <source>
        <dbReference type="ARBA" id="ARBA00022197"/>
    </source>
</evidence>
<dbReference type="OrthoDB" id="2417548at2759"/>
<dbReference type="AlphaFoldDB" id="A0A9N8W4C6"/>
<evidence type="ECO:0000259" key="5">
    <source>
        <dbReference type="Pfam" id="PF12774"/>
    </source>
</evidence>
<accession>A0A9N8W4C6</accession>
<dbReference type="GO" id="GO:0007018">
    <property type="term" value="P:microtubule-based movement"/>
    <property type="evidence" value="ECO:0007669"/>
    <property type="project" value="InterPro"/>
</dbReference>
<dbReference type="PANTHER" id="PTHR46532">
    <property type="entry name" value="MALE FERTILITY FACTOR KL5"/>
    <property type="match status" value="1"/>
</dbReference>
<dbReference type="Pfam" id="PF22597">
    <property type="entry name" value="DYN_lid"/>
    <property type="match status" value="1"/>
</dbReference>
<dbReference type="Gene3D" id="1.20.920.30">
    <property type="match status" value="1"/>
</dbReference>
<comment type="similarity">
    <text evidence="1">Belongs to the dynein heavy chain family.</text>
</comment>
<dbReference type="EMBL" id="CAJVPI010000072">
    <property type="protein sequence ID" value="CAG8473200.1"/>
    <property type="molecule type" value="Genomic_DNA"/>
</dbReference>
<dbReference type="Gene3D" id="3.40.50.300">
    <property type="entry name" value="P-loop containing nucleotide triphosphate hydrolases"/>
    <property type="match status" value="3"/>
</dbReference>
<dbReference type="Pfam" id="PF08393">
    <property type="entry name" value="DHC_N2"/>
    <property type="match status" value="1"/>
</dbReference>